<dbReference type="EMBL" id="CACVBM020001495">
    <property type="protein sequence ID" value="CAA7051881.1"/>
    <property type="molecule type" value="Genomic_DNA"/>
</dbReference>
<sequence>MIKKLTKGIEEATREKERLEGEKEKLMSVFKAIEQKAFAIQETYKETQKLIDEHKDLLAGAKSSFEKLKKSVDELKASRPSSSRSSSDEDETTTSCSAATVFCCSKRCEKTIPFGASSETVRQGSFKLNKEIVETLFMSNSTDPNIKQRGLSCDLPIQNQESKVLDPRKAQKIDTLLQLLASTTKDVCDRSG</sequence>
<proteinExistence type="predicted"/>
<dbReference type="PANTHER" id="PTHR23213:SF352">
    <property type="entry name" value="FORMIN-LIKE PROTEIN 9"/>
    <property type="match status" value="1"/>
</dbReference>
<evidence type="ECO:0000313" key="3">
    <source>
        <dbReference type="Proteomes" id="UP000467841"/>
    </source>
</evidence>
<evidence type="ECO:0000256" key="1">
    <source>
        <dbReference type="SAM" id="MobiDB-lite"/>
    </source>
</evidence>
<comment type="caution">
    <text evidence="2">The sequence shown here is derived from an EMBL/GenBank/DDBJ whole genome shotgun (WGS) entry which is preliminary data.</text>
</comment>
<organism evidence="2 3">
    <name type="scientific">Microthlaspi erraticum</name>
    <dbReference type="NCBI Taxonomy" id="1685480"/>
    <lineage>
        <taxon>Eukaryota</taxon>
        <taxon>Viridiplantae</taxon>
        <taxon>Streptophyta</taxon>
        <taxon>Embryophyta</taxon>
        <taxon>Tracheophyta</taxon>
        <taxon>Spermatophyta</taxon>
        <taxon>Magnoliopsida</taxon>
        <taxon>eudicotyledons</taxon>
        <taxon>Gunneridae</taxon>
        <taxon>Pentapetalae</taxon>
        <taxon>rosids</taxon>
        <taxon>malvids</taxon>
        <taxon>Brassicales</taxon>
        <taxon>Brassicaceae</taxon>
        <taxon>Coluteocarpeae</taxon>
        <taxon>Microthlaspi</taxon>
    </lineage>
</organism>
<dbReference type="GO" id="GO:0051015">
    <property type="term" value="F:actin filament binding"/>
    <property type="evidence" value="ECO:0007669"/>
    <property type="project" value="InterPro"/>
</dbReference>
<dbReference type="GO" id="GO:0045010">
    <property type="term" value="P:actin nucleation"/>
    <property type="evidence" value="ECO:0007669"/>
    <property type="project" value="InterPro"/>
</dbReference>
<dbReference type="InterPro" id="IPR027643">
    <property type="entry name" value="Formin-like_plant"/>
</dbReference>
<protein>
    <submittedName>
        <fullName evidence="2">Uncharacterized protein</fullName>
    </submittedName>
</protein>
<keyword evidence="3" id="KW-1185">Reference proteome</keyword>
<dbReference type="AlphaFoldDB" id="A0A6D2KIY4"/>
<name>A0A6D2KIY4_9BRAS</name>
<gene>
    <name evidence="2" type="ORF">MERR_LOCUS39116</name>
</gene>
<dbReference type="Proteomes" id="UP000467841">
    <property type="component" value="Unassembled WGS sequence"/>
</dbReference>
<evidence type="ECO:0000313" key="2">
    <source>
        <dbReference type="EMBL" id="CAA7051881.1"/>
    </source>
</evidence>
<reference evidence="2" key="1">
    <citation type="submission" date="2020-01" db="EMBL/GenBank/DDBJ databases">
        <authorList>
            <person name="Mishra B."/>
        </authorList>
    </citation>
    <scope>NUCLEOTIDE SEQUENCE [LARGE SCALE GENOMIC DNA]</scope>
</reference>
<dbReference type="PANTHER" id="PTHR23213">
    <property type="entry name" value="FORMIN-RELATED"/>
    <property type="match status" value="1"/>
</dbReference>
<accession>A0A6D2KIY4</accession>
<dbReference type="OrthoDB" id="1668162at2759"/>
<feature type="region of interest" description="Disordered" evidence="1">
    <location>
        <begin position="76"/>
        <end position="95"/>
    </location>
</feature>